<dbReference type="InterPro" id="IPR007603">
    <property type="entry name" value="Choline_transptr-like"/>
</dbReference>
<comment type="function">
    <text evidence="6">Choline transporter.</text>
</comment>
<keyword evidence="4 6" id="KW-1133">Transmembrane helix</keyword>
<keyword evidence="9" id="KW-1185">Reference proteome</keyword>
<feature type="region of interest" description="Disordered" evidence="7">
    <location>
        <begin position="60"/>
        <end position="100"/>
    </location>
</feature>
<dbReference type="EMBL" id="MUJZ01057670">
    <property type="protein sequence ID" value="OTF72143.1"/>
    <property type="molecule type" value="Genomic_DNA"/>
</dbReference>
<name>A0A1Y3AWY5_EURMA</name>
<evidence type="ECO:0000256" key="7">
    <source>
        <dbReference type="SAM" id="MobiDB-lite"/>
    </source>
</evidence>
<keyword evidence="5 6" id="KW-0472">Membrane</keyword>
<evidence type="ECO:0000256" key="3">
    <source>
        <dbReference type="ARBA" id="ARBA00022692"/>
    </source>
</evidence>
<comment type="similarity">
    <text evidence="2 6">Belongs to the CTL (choline transporter-like) family.</text>
</comment>
<evidence type="ECO:0000256" key="4">
    <source>
        <dbReference type="ARBA" id="ARBA00022989"/>
    </source>
</evidence>
<protein>
    <recommendedName>
        <fullName evidence="6">Choline transporter-like protein</fullName>
    </recommendedName>
</protein>
<dbReference type="AlphaFoldDB" id="A0A1Y3AWY5"/>
<gene>
    <name evidence="8" type="ORF">BLA29_013196</name>
</gene>
<evidence type="ECO:0000313" key="9">
    <source>
        <dbReference type="Proteomes" id="UP000194236"/>
    </source>
</evidence>
<dbReference type="Pfam" id="PF04515">
    <property type="entry name" value="Choline_transpo"/>
    <property type="match status" value="1"/>
</dbReference>
<keyword evidence="3 6" id="KW-0812">Transmembrane</keyword>
<evidence type="ECO:0000313" key="8">
    <source>
        <dbReference type="EMBL" id="OTF72143.1"/>
    </source>
</evidence>
<evidence type="ECO:0000256" key="6">
    <source>
        <dbReference type="RuleBase" id="RU368066"/>
    </source>
</evidence>
<evidence type="ECO:0000256" key="2">
    <source>
        <dbReference type="ARBA" id="ARBA00007168"/>
    </source>
</evidence>
<evidence type="ECO:0000256" key="1">
    <source>
        <dbReference type="ARBA" id="ARBA00004141"/>
    </source>
</evidence>
<accession>A0A1Y3AWY5</accession>
<dbReference type="OrthoDB" id="6516384at2759"/>
<comment type="caution">
    <text evidence="6">Lacks conserved residue(s) required for the propagation of feature annotation.</text>
</comment>
<dbReference type="GO" id="GO:0005886">
    <property type="term" value="C:plasma membrane"/>
    <property type="evidence" value="ECO:0007669"/>
    <property type="project" value="UniProtKB-SubCell"/>
</dbReference>
<feature type="transmembrane region" description="Helical" evidence="6">
    <location>
        <begin position="6"/>
        <end position="27"/>
    </location>
</feature>
<reference evidence="8 9" key="1">
    <citation type="submission" date="2017-03" db="EMBL/GenBank/DDBJ databases">
        <title>Genome Survey of Euroglyphus maynei.</title>
        <authorList>
            <person name="Arlian L.G."/>
            <person name="Morgan M.S."/>
            <person name="Rider S.D."/>
        </authorList>
    </citation>
    <scope>NUCLEOTIDE SEQUENCE [LARGE SCALE GENOMIC DNA]</scope>
    <source>
        <strain evidence="8">Arlian Lab</strain>
        <tissue evidence="8">Whole body</tissue>
    </source>
</reference>
<sequence length="100" mass="11663">MSVFAFWIAHCLLSVYEMIIDAMFLCFCHDMNQHDGSPGNEYYAPESLISFLHEDEQTMAEIRPNQSIPMNEDEPDVKQQQPQSQQDGLYPDLDDYQTIR</sequence>
<comment type="caution">
    <text evidence="8">The sequence shown here is derived from an EMBL/GenBank/DDBJ whole genome shotgun (WGS) entry which is preliminary data.</text>
</comment>
<comment type="subcellular location">
    <subcellularLocation>
        <location evidence="6">Cell membrane</location>
        <topology evidence="6">Multi-pass membrane protein</topology>
    </subcellularLocation>
    <subcellularLocation>
        <location evidence="1">Membrane</location>
        <topology evidence="1">Multi-pass membrane protein</topology>
    </subcellularLocation>
</comment>
<dbReference type="GO" id="GO:0022857">
    <property type="term" value="F:transmembrane transporter activity"/>
    <property type="evidence" value="ECO:0007669"/>
    <property type="project" value="UniProtKB-UniRule"/>
</dbReference>
<proteinExistence type="inferred from homology"/>
<evidence type="ECO:0000256" key="5">
    <source>
        <dbReference type="ARBA" id="ARBA00023136"/>
    </source>
</evidence>
<organism evidence="8 9">
    <name type="scientific">Euroglyphus maynei</name>
    <name type="common">Mayne's house dust mite</name>
    <dbReference type="NCBI Taxonomy" id="6958"/>
    <lineage>
        <taxon>Eukaryota</taxon>
        <taxon>Metazoa</taxon>
        <taxon>Ecdysozoa</taxon>
        <taxon>Arthropoda</taxon>
        <taxon>Chelicerata</taxon>
        <taxon>Arachnida</taxon>
        <taxon>Acari</taxon>
        <taxon>Acariformes</taxon>
        <taxon>Sarcoptiformes</taxon>
        <taxon>Astigmata</taxon>
        <taxon>Psoroptidia</taxon>
        <taxon>Analgoidea</taxon>
        <taxon>Pyroglyphidae</taxon>
        <taxon>Pyroglyphinae</taxon>
        <taxon>Euroglyphus</taxon>
    </lineage>
</organism>
<dbReference type="Proteomes" id="UP000194236">
    <property type="component" value="Unassembled WGS sequence"/>
</dbReference>